<evidence type="ECO:0000256" key="1">
    <source>
        <dbReference type="SAM" id="MobiDB-lite"/>
    </source>
</evidence>
<feature type="compositionally biased region" description="Low complexity" evidence="1">
    <location>
        <begin position="142"/>
        <end position="151"/>
    </location>
</feature>
<reference evidence="2" key="1">
    <citation type="journal article" date="2020" name="Stud. Mycol.">
        <title>101 Dothideomycetes genomes: a test case for predicting lifestyles and emergence of pathogens.</title>
        <authorList>
            <person name="Haridas S."/>
            <person name="Albert R."/>
            <person name="Binder M."/>
            <person name="Bloem J."/>
            <person name="Labutti K."/>
            <person name="Salamov A."/>
            <person name="Andreopoulos B."/>
            <person name="Baker S."/>
            <person name="Barry K."/>
            <person name="Bills G."/>
            <person name="Bluhm B."/>
            <person name="Cannon C."/>
            <person name="Castanera R."/>
            <person name="Culley D."/>
            <person name="Daum C."/>
            <person name="Ezra D."/>
            <person name="Gonzalez J."/>
            <person name="Henrissat B."/>
            <person name="Kuo A."/>
            <person name="Liang C."/>
            <person name="Lipzen A."/>
            <person name="Lutzoni F."/>
            <person name="Magnuson J."/>
            <person name="Mondo S."/>
            <person name="Nolan M."/>
            <person name="Ohm R."/>
            <person name="Pangilinan J."/>
            <person name="Park H.-J."/>
            <person name="Ramirez L."/>
            <person name="Alfaro M."/>
            <person name="Sun H."/>
            <person name="Tritt A."/>
            <person name="Yoshinaga Y."/>
            <person name="Zwiers L.-H."/>
            <person name="Turgeon B."/>
            <person name="Goodwin S."/>
            <person name="Spatafora J."/>
            <person name="Crous P."/>
            <person name="Grigoriev I."/>
        </authorList>
    </citation>
    <scope>NUCLEOTIDE SEQUENCE</scope>
    <source>
        <strain evidence="2">SCOH1-5</strain>
    </source>
</reference>
<evidence type="ECO:0000313" key="3">
    <source>
        <dbReference type="Proteomes" id="UP000799539"/>
    </source>
</evidence>
<dbReference type="EMBL" id="ML992669">
    <property type="protein sequence ID" value="KAF2214114.1"/>
    <property type="molecule type" value="Genomic_DNA"/>
</dbReference>
<evidence type="ECO:0000313" key="2">
    <source>
        <dbReference type="EMBL" id="KAF2214114.1"/>
    </source>
</evidence>
<accession>A0A6A6FLD9</accession>
<keyword evidence="3" id="KW-1185">Reference proteome</keyword>
<feature type="region of interest" description="Disordered" evidence="1">
    <location>
        <begin position="46"/>
        <end position="88"/>
    </location>
</feature>
<feature type="compositionally biased region" description="Acidic residues" evidence="1">
    <location>
        <begin position="72"/>
        <end position="82"/>
    </location>
</feature>
<dbReference type="AlphaFoldDB" id="A0A6A6FLD9"/>
<feature type="region of interest" description="Disordered" evidence="1">
    <location>
        <begin position="13"/>
        <end position="32"/>
    </location>
</feature>
<dbReference type="Proteomes" id="UP000799539">
    <property type="component" value="Unassembled WGS sequence"/>
</dbReference>
<feature type="region of interest" description="Disordered" evidence="1">
    <location>
        <begin position="142"/>
        <end position="186"/>
    </location>
</feature>
<feature type="compositionally biased region" description="Polar residues" evidence="1">
    <location>
        <begin position="18"/>
        <end position="32"/>
    </location>
</feature>
<proteinExistence type="predicted"/>
<name>A0A6A6FLD9_9PEZI</name>
<organism evidence="2 3">
    <name type="scientific">Cercospora zeae-maydis SCOH1-5</name>
    <dbReference type="NCBI Taxonomy" id="717836"/>
    <lineage>
        <taxon>Eukaryota</taxon>
        <taxon>Fungi</taxon>
        <taxon>Dikarya</taxon>
        <taxon>Ascomycota</taxon>
        <taxon>Pezizomycotina</taxon>
        <taxon>Dothideomycetes</taxon>
        <taxon>Dothideomycetidae</taxon>
        <taxon>Mycosphaerellales</taxon>
        <taxon>Mycosphaerellaceae</taxon>
        <taxon>Cercospora</taxon>
    </lineage>
</organism>
<sequence>MCVASLCERGPGIELQHSGLTSDHQKQQPLTRAGTVSSLLATLAFQEADQEEADSAQGPAAGHVAPPPPPWDGDDDDDDDDERAGFVGAASERAGVCVKTARRFRQGKVETALRAPTIHAAKLSSCCPVACLARIGIDQQQQQSTSQPHTHSLTHHIARSTLPHPPSPPPAVRSLGPPWAPPMSAC</sequence>
<gene>
    <name evidence="2" type="ORF">CERZMDRAFT_117181</name>
</gene>
<protein>
    <submittedName>
        <fullName evidence="2">Uncharacterized protein</fullName>
    </submittedName>
</protein>